<evidence type="ECO:0000259" key="9">
    <source>
        <dbReference type="Pfam" id="PF23098"/>
    </source>
</evidence>
<evidence type="ECO:0000256" key="6">
    <source>
        <dbReference type="SAM" id="MobiDB-lite"/>
    </source>
</evidence>
<keyword evidence="3" id="KW-0853">WD repeat</keyword>
<proteinExistence type="inferred from homology"/>
<feature type="domain" description="NUC153" evidence="7">
    <location>
        <begin position="590"/>
        <end position="617"/>
    </location>
</feature>
<organism evidence="10 11">
    <name type="scientific">Heterodera trifolii</name>
    <dbReference type="NCBI Taxonomy" id="157864"/>
    <lineage>
        <taxon>Eukaryota</taxon>
        <taxon>Metazoa</taxon>
        <taxon>Ecdysozoa</taxon>
        <taxon>Nematoda</taxon>
        <taxon>Chromadorea</taxon>
        <taxon>Rhabditida</taxon>
        <taxon>Tylenchina</taxon>
        <taxon>Tylenchomorpha</taxon>
        <taxon>Tylenchoidea</taxon>
        <taxon>Heteroderidae</taxon>
        <taxon>Heteroderinae</taxon>
        <taxon>Heterodera</taxon>
    </lineage>
</organism>
<evidence type="ECO:0000256" key="2">
    <source>
        <dbReference type="ARBA" id="ARBA00005264"/>
    </source>
</evidence>
<reference evidence="10 11" key="1">
    <citation type="submission" date="2024-10" db="EMBL/GenBank/DDBJ databases">
        <authorList>
            <person name="Kim D."/>
        </authorList>
    </citation>
    <scope>NUCLEOTIDE SEQUENCE [LARGE SCALE GENOMIC DNA]</scope>
    <source>
        <strain evidence="10">BH-2024</strain>
    </source>
</reference>
<feature type="compositionally biased region" description="Low complexity" evidence="6">
    <location>
        <begin position="535"/>
        <end position="546"/>
    </location>
</feature>
<dbReference type="InterPro" id="IPR056551">
    <property type="entry name" value="Beta-prop_NOL10_N"/>
</dbReference>
<dbReference type="InterPro" id="IPR040382">
    <property type="entry name" value="NOL10/Enp2"/>
</dbReference>
<evidence type="ECO:0000256" key="4">
    <source>
        <dbReference type="ARBA" id="ARBA00022737"/>
    </source>
</evidence>
<feature type="domain" description="Nucleolar protein 10-like second" evidence="8">
    <location>
        <begin position="390"/>
        <end position="435"/>
    </location>
</feature>
<feature type="domain" description="Nucleolar protein 10-like N-terminal" evidence="9">
    <location>
        <begin position="1"/>
        <end position="385"/>
    </location>
</feature>
<evidence type="ECO:0000256" key="1">
    <source>
        <dbReference type="ARBA" id="ARBA00004604"/>
    </source>
</evidence>
<feature type="compositionally biased region" description="Basic and acidic residues" evidence="6">
    <location>
        <begin position="509"/>
        <end position="520"/>
    </location>
</feature>
<evidence type="ECO:0000259" key="7">
    <source>
        <dbReference type="Pfam" id="PF08159"/>
    </source>
</evidence>
<dbReference type="Pfam" id="PF23097">
    <property type="entry name" value="NOL10_2nd"/>
    <property type="match status" value="1"/>
</dbReference>
<comment type="similarity">
    <text evidence="2">Belongs to the WD repeat NOL10/ENP2 family.</text>
</comment>
<dbReference type="Pfam" id="PF23098">
    <property type="entry name" value="Beta-prop_NOL10_N"/>
    <property type="match status" value="1"/>
</dbReference>
<evidence type="ECO:0000259" key="8">
    <source>
        <dbReference type="Pfam" id="PF23097"/>
    </source>
</evidence>
<keyword evidence="4" id="KW-0677">Repeat</keyword>
<dbReference type="GO" id="GO:0005730">
    <property type="term" value="C:nucleolus"/>
    <property type="evidence" value="ECO:0007669"/>
    <property type="project" value="UniProtKB-SubCell"/>
</dbReference>
<evidence type="ECO:0000256" key="3">
    <source>
        <dbReference type="ARBA" id="ARBA00022574"/>
    </source>
</evidence>
<keyword evidence="11" id="KW-1185">Reference proteome</keyword>
<evidence type="ECO:0008006" key="12">
    <source>
        <dbReference type="Google" id="ProtNLM"/>
    </source>
</evidence>
<accession>A0ABD2KP79</accession>
<gene>
    <name evidence="10" type="ORF">niasHT_030371</name>
</gene>
<dbReference type="Gene3D" id="2.130.10.10">
    <property type="entry name" value="YVTN repeat-like/Quinoprotein amine dehydrogenase"/>
    <property type="match status" value="1"/>
</dbReference>
<dbReference type="EMBL" id="JBICBT010000698">
    <property type="protein sequence ID" value="KAL3104759.1"/>
    <property type="molecule type" value="Genomic_DNA"/>
</dbReference>
<dbReference type="InterPro" id="IPR036322">
    <property type="entry name" value="WD40_repeat_dom_sf"/>
</dbReference>
<dbReference type="InterPro" id="IPR056550">
    <property type="entry name" value="NOL10_2nd"/>
</dbReference>
<name>A0ABD2KP79_9BILA</name>
<comment type="subcellular location">
    <subcellularLocation>
        <location evidence="1">Nucleus</location>
        <location evidence="1">Nucleolus</location>
    </subcellularLocation>
</comment>
<dbReference type="PANTHER" id="PTHR14927">
    <property type="entry name" value="NUCLEOLAR PROTEIN 10"/>
    <property type="match status" value="1"/>
</dbReference>
<feature type="region of interest" description="Disordered" evidence="6">
    <location>
        <begin position="620"/>
        <end position="647"/>
    </location>
</feature>
<dbReference type="PANTHER" id="PTHR14927:SF0">
    <property type="entry name" value="NUCLEOLAR PROTEIN 10"/>
    <property type="match status" value="1"/>
</dbReference>
<keyword evidence="5" id="KW-0539">Nucleus</keyword>
<dbReference type="InterPro" id="IPR012580">
    <property type="entry name" value="NUC153"/>
</dbReference>
<evidence type="ECO:0000313" key="11">
    <source>
        <dbReference type="Proteomes" id="UP001620626"/>
    </source>
</evidence>
<dbReference type="InterPro" id="IPR015943">
    <property type="entry name" value="WD40/YVTN_repeat-like_dom_sf"/>
</dbReference>
<dbReference type="AlphaFoldDB" id="A0ABD2KP79"/>
<evidence type="ECO:0000313" key="10">
    <source>
        <dbReference type="EMBL" id="KAL3104759.1"/>
    </source>
</evidence>
<sequence>MQLSISNNVKIYNLSSGKSLPDWITAKKRRKLEKQDEDIRKRIQLVQDLEMPSVSHTVNFSPDGHYFFATGSYKPMVKCYDLDELTLKFERGLDADVVKFLLLSDDYSKFILLEEERHVEFHTNYGRYFRLRIPDFGRDMAFCHENSEVNIVGCHSDIFRLNLELGRFHEPLRSEADSLTCCAFNESHQLKSCSKLAKFVCFFAFQLFVCGTGDARVEAWDQRCRRRVAMLDCVLNKAIELELDLDSGGGSQIEVSSICFKDALHLAVGLSNGYVLLYDVRSSKPYLSKNHNFGLPITRLQFAREQELVLSMDGRALKVWNEHNGQPFTSIEPGMDLRDFARYPNSGIIMFANDEPKIQQFFVPSLGPAPRWCSHLESITEELEAEKPSVYDDFKFVTKSQLEELGLSKLIGTNALRAYMHGFFVDMGTYKKARSQCQLSAFEAYREKKLQHQLEQERSVQFVKRNDAGGVAGQRPRKLPKVNRELAARLQAELSINEAATKTPDTTDIDGKTGANKEDGTFAAVGERGGDGDEAASASSKSLAAAEQPSLAAPTTATKDAVSADHGTAIAAAAVTKPKKHALLRNIMVDKRFESLFMDPDMQIDEDSDQYKHLEPMMKKMEAKRQRTTTTTIMDNRRGKHRNRADK</sequence>
<dbReference type="SUPFAM" id="SSF50978">
    <property type="entry name" value="WD40 repeat-like"/>
    <property type="match status" value="1"/>
</dbReference>
<feature type="region of interest" description="Disordered" evidence="6">
    <location>
        <begin position="498"/>
        <end position="555"/>
    </location>
</feature>
<comment type="caution">
    <text evidence="10">The sequence shown here is derived from an EMBL/GenBank/DDBJ whole genome shotgun (WGS) entry which is preliminary data.</text>
</comment>
<evidence type="ECO:0000256" key="5">
    <source>
        <dbReference type="ARBA" id="ARBA00023242"/>
    </source>
</evidence>
<dbReference type="Pfam" id="PF08159">
    <property type="entry name" value="NUC153"/>
    <property type="match status" value="1"/>
</dbReference>
<dbReference type="Proteomes" id="UP001620626">
    <property type="component" value="Unassembled WGS sequence"/>
</dbReference>
<feature type="compositionally biased region" description="Basic residues" evidence="6">
    <location>
        <begin position="638"/>
        <end position="647"/>
    </location>
</feature>
<protein>
    <recommendedName>
        <fullName evidence="12">Nucleolar protein 10</fullName>
    </recommendedName>
</protein>